<dbReference type="InterPro" id="IPR003399">
    <property type="entry name" value="Mce/MlaD"/>
</dbReference>
<feature type="domain" description="Mce/MlaD" evidence="2">
    <location>
        <begin position="42"/>
        <end position="117"/>
    </location>
</feature>
<keyword evidence="1" id="KW-1133">Transmembrane helix</keyword>
<dbReference type="PANTHER" id="PTHR33371:SF17">
    <property type="entry name" value="MCE-FAMILY PROTEIN MCE1B"/>
    <property type="match status" value="1"/>
</dbReference>
<comment type="caution">
    <text evidence="4">The sequence shown here is derived from an EMBL/GenBank/DDBJ whole genome shotgun (WGS) entry which is preliminary data.</text>
</comment>
<dbReference type="EMBL" id="VDUX01000005">
    <property type="protein sequence ID" value="TXL58028.1"/>
    <property type="molecule type" value="Genomic_DNA"/>
</dbReference>
<organism evidence="4 5">
    <name type="scientific">Aeromicrobium terrae</name>
    <dbReference type="NCBI Taxonomy" id="2498846"/>
    <lineage>
        <taxon>Bacteria</taxon>
        <taxon>Bacillati</taxon>
        <taxon>Actinomycetota</taxon>
        <taxon>Actinomycetes</taxon>
        <taxon>Propionibacteriales</taxon>
        <taxon>Nocardioidaceae</taxon>
        <taxon>Aeromicrobium</taxon>
    </lineage>
</organism>
<evidence type="ECO:0000259" key="3">
    <source>
        <dbReference type="Pfam" id="PF11887"/>
    </source>
</evidence>
<feature type="transmembrane region" description="Helical" evidence="1">
    <location>
        <begin position="12"/>
        <end position="33"/>
    </location>
</feature>
<name>A0A5C8NHF1_9ACTN</name>
<dbReference type="NCBIfam" id="TIGR00996">
    <property type="entry name" value="Mtu_fam_mce"/>
    <property type="match status" value="1"/>
</dbReference>
<protein>
    <submittedName>
        <fullName evidence="4">MCE family protein</fullName>
    </submittedName>
</protein>
<evidence type="ECO:0000256" key="1">
    <source>
        <dbReference type="SAM" id="Phobius"/>
    </source>
</evidence>
<gene>
    <name evidence="4" type="ORF">FHP06_11940</name>
</gene>
<dbReference type="InterPro" id="IPR024516">
    <property type="entry name" value="Mce_C"/>
</dbReference>
<dbReference type="Pfam" id="PF11887">
    <property type="entry name" value="Mce4_CUP1"/>
    <property type="match status" value="1"/>
</dbReference>
<sequence length="365" mass="39823">MKLLDRDSWSALIKLVIFCVFTGLMTLILMLTLSNGSFGAHDTYKAVFTDTTGMAKGDDVRIAGVSVGSVDKIEVYQRDKALVTFRVDKDTPLTKNTTVTARFRNLVGQRYLALEQGAEGSTARLKSGDTIPLDRTQEALDLNVLFNGFKPVFQALSPDDTNKFAYEIVQTLQGEAGNVQTLLARTSSLTNTLAGRDQLIGDVITNLSDVLDTVGSRDQELSDTIGTLQQFVTGLKKDRNAILDSIDSISDLTNETSNLLVQGRPDIAEDVKQLNRLTKNLSKKKNLNQFSKSLQILPIKLTKVSNLASNGSLFNFYVCELEVHLDGVPPNLAKLLVPLLNVPTGGERCKTEPEEYPGPGAGNKP</sequence>
<dbReference type="AlphaFoldDB" id="A0A5C8NHF1"/>
<dbReference type="InterPro" id="IPR052336">
    <property type="entry name" value="MlaD_Phospholipid_Transporter"/>
</dbReference>
<feature type="domain" description="Mammalian cell entry C-terminal" evidence="3">
    <location>
        <begin position="122"/>
        <end position="283"/>
    </location>
</feature>
<keyword evidence="5" id="KW-1185">Reference proteome</keyword>
<dbReference type="OrthoDB" id="338143at2"/>
<dbReference type="GO" id="GO:0005576">
    <property type="term" value="C:extracellular region"/>
    <property type="evidence" value="ECO:0007669"/>
    <property type="project" value="TreeGrafter"/>
</dbReference>
<keyword evidence="1" id="KW-0472">Membrane</keyword>
<evidence type="ECO:0000313" key="5">
    <source>
        <dbReference type="Proteomes" id="UP000321571"/>
    </source>
</evidence>
<evidence type="ECO:0000313" key="4">
    <source>
        <dbReference type="EMBL" id="TXL58028.1"/>
    </source>
</evidence>
<keyword evidence="1" id="KW-0812">Transmembrane</keyword>
<evidence type="ECO:0000259" key="2">
    <source>
        <dbReference type="Pfam" id="PF02470"/>
    </source>
</evidence>
<dbReference type="PANTHER" id="PTHR33371">
    <property type="entry name" value="INTERMEMBRANE PHOSPHOLIPID TRANSPORT SYSTEM BINDING PROTEIN MLAD-RELATED"/>
    <property type="match status" value="1"/>
</dbReference>
<dbReference type="Proteomes" id="UP000321571">
    <property type="component" value="Unassembled WGS sequence"/>
</dbReference>
<dbReference type="RefSeq" id="WP_147687006.1">
    <property type="nucleotide sequence ID" value="NZ_VDUX01000005.1"/>
</dbReference>
<dbReference type="Pfam" id="PF02470">
    <property type="entry name" value="MlaD"/>
    <property type="match status" value="1"/>
</dbReference>
<accession>A0A5C8NHF1</accession>
<dbReference type="InterPro" id="IPR005693">
    <property type="entry name" value="Mce"/>
</dbReference>
<proteinExistence type="predicted"/>
<reference evidence="4 5" key="1">
    <citation type="submission" date="2019-06" db="EMBL/GenBank/DDBJ databases">
        <title>Aeromicrobium sp. nov., isolated from a maize field.</title>
        <authorList>
            <person name="Lin S.-Y."/>
            <person name="Tsai C.-F."/>
            <person name="Young C.-C."/>
        </authorList>
    </citation>
    <scope>NUCLEOTIDE SEQUENCE [LARGE SCALE GENOMIC DNA]</scope>
    <source>
        <strain evidence="4 5">CC-CFT486</strain>
    </source>
</reference>
<dbReference type="GO" id="GO:0051701">
    <property type="term" value="P:biological process involved in interaction with host"/>
    <property type="evidence" value="ECO:0007669"/>
    <property type="project" value="TreeGrafter"/>
</dbReference>